<accession>A0A9N9JPH8</accession>
<keyword evidence="2" id="KW-1185">Reference proteome</keyword>
<evidence type="ECO:0000313" key="2">
    <source>
        <dbReference type="Proteomes" id="UP000789405"/>
    </source>
</evidence>
<dbReference type="EMBL" id="CAJVPY010024218">
    <property type="protein sequence ID" value="CAG8786341.1"/>
    <property type="molecule type" value="Genomic_DNA"/>
</dbReference>
<reference evidence="1" key="1">
    <citation type="submission" date="2021-06" db="EMBL/GenBank/DDBJ databases">
        <authorList>
            <person name="Kallberg Y."/>
            <person name="Tangrot J."/>
            <person name="Rosling A."/>
        </authorList>
    </citation>
    <scope>NUCLEOTIDE SEQUENCE</scope>
    <source>
        <strain evidence="1">MA453B</strain>
    </source>
</reference>
<comment type="caution">
    <text evidence="1">The sequence shown here is derived from an EMBL/GenBank/DDBJ whole genome shotgun (WGS) entry which is preliminary data.</text>
</comment>
<dbReference type="AlphaFoldDB" id="A0A9N9JPH8"/>
<dbReference type="Proteomes" id="UP000789405">
    <property type="component" value="Unassembled WGS sequence"/>
</dbReference>
<organism evidence="1 2">
    <name type="scientific">Dentiscutata erythropus</name>
    <dbReference type="NCBI Taxonomy" id="1348616"/>
    <lineage>
        <taxon>Eukaryota</taxon>
        <taxon>Fungi</taxon>
        <taxon>Fungi incertae sedis</taxon>
        <taxon>Mucoromycota</taxon>
        <taxon>Glomeromycotina</taxon>
        <taxon>Glomeromycetes</taxon>
        <taxon>Diversisporales</taxon>
        <taxon>Gigasporaceae</taxon>
        <taxon>Dentiscutata</taxon>
    </lineage>
</organism>
<feature type="non-terminal residue" evidence="1">
    <location>
        <position position="202"/>
    </location>
</feature>
<proteinExistence type="predicted"/>
<evidence type="ECO:0000313" key="1">
    <source>
        <dbReference type="EMBL" id="CAG8786341.1"/>
    </source>
</evidence>
<protein>
    <submittedName>
        <fullName evidence="1">22945_t:CDS:1</fullName>
    </submittedName>
</protein>
<name>A0A9N9JPH8_9GLOM</name>
<gene>
    <name evidence="1" type="ORF">DERYTH_LOCUS20483</name>
</gene>
<sequence length="202" mass="22878">SQENQIQSIPDLIQISLQITFSQSQNTITPDTTFIFNSTLAYDLTIYLNYIDLTKNRDALQIEPGNCSKCFECKPCPEYLSIDDLKKERYYISSIVLVNKTSKKKRKMQEKNTYKSKPKRATKPKAIIQELSVASTSSGPSISALSKTTNIGESRKPGSSLMLLSVWESSIRMTCYIAKEQPLQTAHTKLNKEVKEKLPEKN</sequence>